<name>A0AAD7VX45_9TELE</name>
<evidence type="ECO:0000256" key="1">
    <source>
        <dbReference type="SAM" id="MobiDB-lite"/>
    </source>
</evidence>
<accession>A0AAD7VX45</accession>
<dbReference type="Proteomes" id="UP001221898">
    <property type="component" value="Unassembled WGS sequence"/>
</dbReference>
<protein>
    <submittedName>
        <fullName evidence="2">Uncharacterized protein</fullName>
    </submittedName>
</protein>
<gene>
    <name evidence="2" type="ORF">AAFF_G00167490</name>
</gene>
<organism evidence="2 3">
    <name type="scientific">Aldrovandia affinis</name>
    <dbReference type="NCBI Taxonomy" id="143900"/>
    <lineage>
        <taxon>Eukaryota</taxon>
        <taxon>Metazoa</taxon>
        <taxon>Chordata</taxon>
        <taxon>Craniata</taxon>
        <taxon>Vertebrata</taxon>
        <taxon>Euteleostomi</taxon>
        <taxon>Actinopterygii</taxon>
        <taxon>Neopterygii</taxon>
        <taxon>Teleostei</taxon>
        <taxon>Notacanthiformes</taxon>
        <taxon>Halosauridae</taxon>
        <taxon>Aldrovandia</taxon>
    </lineage>
</organism>
<proteinExistence type="predicted"/>
<dbReference type="EMBL" id="JAINUG010002233">
    <property type="protein sequence ID" value="KAJ8350996.1"/>
    <property type="molecule type" value="Genomic_DNA"/>
</dbReference>
<evidence type="ECO:0000313" key="3">
    <source>
        <dbReference type="Proteomes" id="UP001221898"/>
    </source>
</evidence>
<dbReference type="AlphaFoldDB" id="A0AAD7VX45"/>
<feature type="region of interest" description="Disordered" evidence="1">
    <location>
        <begin position="133"/>
        <end position="152"/>
    </location>
</feature>
<reference evidence="2" key="1">
    <citation type="journal article" date="2023" name="Science">
        <title>Genome structures resolve the early diversification of teleost fishes.</title>
        <authorList>
            <person name="Parey E."/>
            <person name="Louis A."/>
            <person name="Montfort J."/>
            <person name="Bouchez O."/>
            <person name="Roques C."/>
            <person name="Iampietro C."/>
            <person name="Lluch J."/>
            <person name="Castinel A."/>
            <person name="Donnadieu C."/>
            <person name="Desvignes T."/>
            <person name="Floi Bucao C."/>
            <person name="Jouanno E."/>
            <person name="Wen M."/>
            <person name="Mejri S."/>
            <person name="Dirks R."/>
            <person name="Jansen H."/>
            <person name="Henkel C."/>
            <person name="Chen W.J."/>
            <person name="Zahm M."/>
            <person name="Cabau C."/>
            <person name="Klopp C."/>
            <person name="Thompson A.W."/>
            <person name="Robinson-Rechavi M."/>
            <person name="Braasch I."/>
            <person name="Lecointre G."/>
            <person name="Bobe J."/>
            <person name="Postlethwait J.H."/>
            <person name="Berthelot C."/>
            <person name="Roest Crollius H."/>
            <person name="Guiguen Y."/>
        </authorList>
    </citation>
    <scope>NUCLEOTIDE SEQUENCE</scope>
    <source>
        <strain evidence="2">NC1722</strain>
    </source>
</reference>
<comment type="caution">
    <text evidence="2">The sequence shown here is derived from an EMBL/GenBank/DDBJ whole genome shotgun (WGS) entry which is preliminary data.</text>
</comment>
<feature type="region of interest" description="Disordered" evidence="1">
    <location>
        <begin position="1"/>
        <end position="56"/>
    </location>
</feature>
<keyword evidence="3" id="KW-1185">Reference proteome</keyword>
<evidence type="ECO:0000313" key="2">
    <source>
        <dbReference type="EMBL" id="KAJ8350996.1"/>
    </source>
</evidence>
<sequence length="308" mass="32997">MSAERPGEPSCAATQGPGEGGPAGGSVTTARRSRGGGGARSQTWSGGPGPGGTRWRVALRGRAGEAEAEAGPGRPSSPAITVRVCSWSRGMREFDDAAAHREGWPWRPLDRGCGRSGDHHLGLDRGPGRMAWEAPDSEHRRGGEGSLPTPIKRSRHYISPLSLIARGLPGWRFSAEASVRRKQRGCCQAGCGWPCDTGNVTKAQSWHEAGGAGRDAHSALGTLDVKRRLSLHSQAVPRAHLALTAARTLPHPEPFWERQTGEGVWGAGAARQLQLLGARYRLAREEAPRPTCRASRRNGLLIYELKRC</sequence>